<dbReference type="EMBL" id="JAODUP010000220">
    <property type="protein sequence ID" value="KAK2156151.1"/>
    <property type="molecule type" value="Genomic_DNA"/>
</dbReference>
<gene>
    <name evidence="1" type="ORF">LSH36_220g02001</name>
</gene>
<name>A0AAD9JN43_9ANNE</name>
<comment type="caution">
    <text evidence="1">The sequence shown here is derived from an EMBL/GenBank/DDBJ whole genome shotgun (WGS) entry which is preliminary data.</text>
</comment>
<protein>
    <submittedName>
        <fullName evidence="1">Uncharacterized protein</fullName>
    </submittedName>
</protein>
<evidence type="ECO:0000313" key="1">
    <source>
        <dbReference type="EMBL" id="KAK2156151.1"/>
    </source>
</evidence>
<proteinExistence type="predicted"/>
<keyword evidence="2" id="KW-1185">Reference proteome</keyword>
<dbReference type="Proteomes" id="UP001208570">
    <property type="component" value="Unassembled WGS sequence"/>
</dbReference>
<organism evidence="1 2">
    <name type="scientific">Paralvinella palmiformis</name>
    <dbReference type="NCBI Taxonomy" id="53620"/>
    <lineage>
        <taxon>Eukaryota</taxon>
        <taxon>Metazoa</taxon>
        <taxon>Spiralia</taxon>
        <taxon>Lophotrochozoa</taxon>
        <taxon>Annelida</taxon>
        <taxon>Polychaeta</taxon>
        <taxon>Sedentaria</taxon>
        <taxon>Canalipalpata</taxon>
        <taxon>Terebellida</taxon>
        <taxon>Terebelliformia</taxon>
        <taxon>Alvinellidae</taxon>
        <taxon>Paralvinella</taxon>
    </lineage>
</organism>
<reference evidence="1" key="1">
    <citation type="journal article" date="2023" name="Mol. Biol. Evol.">
        <title>Third-Generation Sequencing Reveals the Adaptive Role of the Epigenome in Three Deep-Sea Polychaetes.</title>
        <authorList>
            <person name="Perez M."/>
            <person name="Aroh O."/>
            <person name="Sun Y."/>
            <person name="Lan Y."/>
            <person name="Juniper S.K."/>
            <person name="Young C.R."/>
            <person name="Angers B."/>
            <person name="Qian P.Y."/>
        </authorList>
    </citation>
    <scope>NUCLEOTIDE SEQUENCE</scope>
    <source>
        <strain evidence="1">P08H-3</strain>
    </source>
</reference>
<accession>A0AAD9JN43</accession>
<dbReference type="AlphaFoldDB" id="A0AAD9JN43"/>
<evidence type="ECO:0000313" key="2">
    <source>
        <dbReference type="Proteomes" id="UP001208570"/>
    </source>
</evidence>
<sequence length="205" mass="24237">MYVKPSYLNEKKELSEDEIRKIINGLRELKDFLDKPIDAKRLKTRKIHVRELKLEFAVLIQTTSNAFMSCINSDDDNCLYVTQFMDFFQNHISMKEGHYCYLDILSSFCVCDGKGIAQNQRYIGQQILDRYKVNKMSSSKRIWKRERECFVIHHDQVCLVNKDMAAPMPMAAFFEMRYDIGEDDRQLLTEELKLFICLCKVTVFL</sequence>